<evidence type="ECO:0000313" key="2">
    <source>
        <dbReference type="Proteomes" id="UP001162992"/>
    </source>
</evidence>
<evidence type="ECO:0000313" key="1">
    <source>
        <dbReference type="EMBL" id="KAJ7525712.1"/>
    </source>
</evidence>
<gene>
    <name evidence="1" type="ORF">O6H91_17G062600</name>
</gene>
<dbReference type="EMBL" id="CM055108">
    <property type="protein sequence ID" value="KAJ7525712.1"/>
    <property type="molecule type" value="Genomic_DNA"/>
</dbReference>
<keyword evidence="2" id="KW-1185">Reference proteome</keyword>
<reference evidence="2" key="1">
    <citation type="journal article" date="2024" name="Proc. Natl. Acad. Sci. U.S.A.">
        <title>Extraordinary preservation of gene collinearity over three hundred million years revealed in homosporous lycophytes.</title>
        <authorList>
            <person name="Li C."/>
            <person name="Wickell D."/>
            <person name="Kuo L.Y."/>
            <person name="Chen X."/>
            <person name="Nie B."/>
            <person name="Liao X."/>
            <person name="Peng D."/>
            <person name="Ji J."/>
            <person name="Jenkins J."/>
            <person name="Williams M."/>
            <person name="Shu S."/>
            <person name="Plott C."/>
            <person name="Barry K."/>
            <person name="Rajasekar S."/>
            <person name="Grimwood J."/>
            <person name="Han X."/>
            <person name="Sun S."/>
            <person name="Hou Z."/>
            <person name="He W."/>
            <person name="Dai G."/>
            <person name="Sun C."/>
            <person name="Schmutz J."/>
            <person name="Leebens-Mack J.H."/>
            <person name="Li F.W."/>
            <person name="Wang L."/>
        </authorList>
    </citation>
    <scope>NUCLEOTIDE SEQUENCE [LARGE SCALE GENOMIC DNA]</scope>
    <source>
        <strain evidence="2">cv. PW_Plant_1</strain>
    </source>
</reference>
<sequence length="157" mass="17285">MAMVMRRLGQRIAPIARFHSTSATAAVSAATRASAPRVVDQIVKITVIDEDGHRLPVNGFVGQSLFKALTRSGLRDPRSHLLEYVSACSGETCQVSIANEWLQKMPPRTEDELDVLVRASGKEKVDVHTRLGCQVVLTHDLDGMVVALGQEKAWYYL</sequence>
<dbReference type="Proteomes" id="UP001162992">
    <property type="component" value="Chromosome 17"/>
</dbReference>
<name>A0ACC2B7M6_DIPCM</name>
<protein>
    <submittedName>
        <fullName evidence="1">Uncharacterized protein</fullName>
    </submittedName>
</protein>
<proteinExistence type="predicted"/>
<organism evidence="1 2">
    <name type="scientific">Diphasiastrum complanatum</name>
    <name type="common">Issler's clubmoss</name>
    <name type="synonym">Lycopodium complanatum</name>
    <dbReference type="NCBI Taxonomy" id="34168"/>
    <lineage>
        <taxon>Eukaryota</taxon>
        <taxon>Viridiplantae</taxon>
        <taxon>Streptophyta</taxon>
        <taxon>Embryophyta</taxon>
        <taxon>Tracheophyta</taxon>
        <taxon>Lycopodiopsida</taxon>
        <taxon>Lycopodiales</taxon>
        <taxon>Lycopodiaceae</taxon>
        <taxon>Lycopodioideae</taxon>
        <taxon>Diphasiastrum</taxon>
    </lineage>
</organism>
<comment type="caution">
    <text evidence="1">The sequence shown here is derived from an EMBL/GenBank/DDBJ whole genome shotgun (WGS) entry which is preliminary data.</text>
</comment>
<accession>A0ACC2B7M6</accession>